<evidence type="ECO:0000256" key="1">
    <source>
        <dbReference type="SAM" id="MobiDB-lite"/>
    </source>
</evidence>
<reference evidence="3" key="1">
    <citation type="journal article" date="2019" name="Int. J. Syst. Evol. Microbiol.">
        <title>The Global Catalogue of Microorganisms (GCM) 10K type strain sequencing project: providing services to taxonomists for standard genome sequencing and annotation.</title>
        <authorList>
            <consortium name="The Broad Institute Genomics Platform"/>
            <consortium name="The Broad Institute Genome Sequencing Center for Infectious Disease"/>
            <person name="Wu L."/>
            <person name="Ma J."/>
        </authorList>
    </citation>
    <scope>NUCLEOTIDE SEQUENCE [LARGE SCALE GENOMIC DNA]</scope>
    <source>
        <strain evidence="3">CGMCC 1.19062</strain>
    </source>
</reference>
<protein>
    <submittedName>
        <fullName evidence="2">Uncharacterized protein</fullName>
    </submittedName>
</protein>
<comment type="caution">
    <text evidence="2">The sequence shown here is derived from an EMBL/GenBank/DDBJ whole genome shotgun (WGS) entry which is preliminary data.</text>
</comment>
<feature type="region of interest" description="Disordered" evidence="1">
    <location>
        <begin position="41"/>
        <end position="60"/>
    </location>
</feature>
<dbReference type="RefSeq" id="WP_379876964.1">
    <property type="nucleotide sequence ID" value="NZ_JBHUIP010000012.1"/>
</dbReference>
<evidence type="ECO:0000313" key="2">
    <source>
        <dbReference type="EMBL" id="MFD2263922.1"/>
    </source>
</evidence>
<evidence type="ECO:0000313" key="3">
    <source>
        <dbReference type="Proteomes" id="UP001597295"/>
    </source>
</evidence>
<keyword evidence="3" id="KW-1185">Reference proteome</keyword>
<sequence length="60" mass="7050">MSRTIKRNAPKFRDDLSHDDDFMERDSYWDRAIAIAEREATYGAASRTSHRLHQTPDPRS</sequence>
<name>A0ABW5DS46_9PROT</name>
<gene>
    <name evidence="2" type="ORF">ACFSM5_13555</name>
</gene>
<dbReference type="EMBL" id="JBHUIP010000012">
    <property type="protein sequence ID" value="MFD2263922.1"/>
    <property type="molecule type" value="Genomic_DNA"/>
</dbReference>
<organism evidence="2 3">
    <name type="scientific">Lacibacterium aquatile</name>
    <dbReference type="NCBI Taxonomy" id="1168082"/>
    <lineage>
        <taxon>Bacteria</taxon>
        <taxon>Pseudomonadati</taxon>
        <taxon>Pseudomonadota</taxon>
        <taxon>Alphaproteobacteria</taxon>
        <taxon>Rhodospirillales</taxon>
        <taxon>Rhodospirillaceae</taxon>
    </lineage>
</organism>
<proteinExistence type="predicted"/>
<dbReference type="Proteomes" id="UP001597295">
    <property type="component" value="Unassembled WGS sequence"/>
</dbReference>
<accession>A0ABW5DS46</accession>